<dbReference type="PANTHER" id="PTHR43415">
    <property type="entry name" value="SPERMIDINE N(1)-ACETYLTRANSFERASE"/>
    <property type="match status" value="1"/>
</dbReference>
<dbReference type="AlphaFoldDB" id="A0A081P0X0"/>
<gene>
    <name evidence="2" type="ORF">ET33_08625</name>
</gene>
<dbReference type="InterPro" id="IPR000182">
    <property type="entry name" value="GNAT_dom"/>
</dbReference>
<evidence type="ECO:0000313" key="2">
    <source>
        <dbReference type="EMBL" id="KEQ24343.1"/>
    </source>
</evidence>
<name>A0A081P0X0_9BACL</name>
<dbReference type="SUPFAM" id="SSF55729">
    <property type="entry name" value="Acyl-CoA N-acyltransferases (Nat)"/>
    <property type="match status" value="1"/>
</dbReference>
<dbReference type="OrthoDB" id="9795206at2"/>
<dbReference type="Proteomes" id="UP000028123">
    <property type="component" value="Unassembled WGS sequence"/>
</dbReference>
<dbReference type="GO" id="GO:0016747">
    <property type="term" value="F:acyltransferase activity, transferring groups other than amino-acyl groups"/>
    <property type="evidence" value="ECO:0007669"/>
    <property type="project" value="InterPro"/>
</dbReference>
<dbReference type="PROSITE" id="PS51186">
    <property type="entry name" value="GNAT"/>
    <property type="match status" value="1"/>
</dbReference>
<accession>A0A081P0X0</accession>
<dbReference type="eggNOG" id="COG1670">
    <property type="taxonomic scope" value="Bacteria"/>
</dbReference>
<dbReference type="Pfam" id="PF13302">
    <property type="entry name" value="Acetyltransf_3"/>
    <property type="match status" value="1"/>
</dbReference>
<keyword evidence="2" id="KW-0808">Transferase</keyword>
<feature type="domain" description="N-acetyltransferase" evidence="1">
    <location>
        <begin position="15"/>
        <end position="179"/>
    </location>
</feature>
<dbReference type="Gene3D" id="3.40.630.30">
    <property type="match status" value="1"/>
</dbReference>
<evidence type="ECO:0000259" key="1">
    <source>
        <dbReference type="PROSITE" id="PS51186"/>
    </source>
</evidence>
<proteinExistence type="predicted"/>
<dbReference type="PANTHER" id="PTHR43415:SF3">
    <property type="entry name" value="GNAT-FAMILY ACETYLTRANSFERASE"/>
    <property type="match status" value="1"/>
</dbReference>
<dbReference type="InterPro" id="IPR016181">
    <property type="entry name" value="Acyl_CoA_acyltransferase"/>
</dbReference>
<sequence>MGKQGAVKILDGKQIYLRPIEIDDLDDYYVYLSDPTTSRFTGSQKVFSKQTAASWIENISKLDSSRVDLMIISQATDRLVGEVVLNDIDPINRSANIRIAIAGQANQGKGHGTEAMLLMLHHAFGTLNLHRVELSVYAFNDRAIHVYEKLGFKREGVQRDCLYWNHQYHDAITMSILDHEFRKLHMPDRFNDGV</sequence>
<evidence type="ECO:0000313" key="3">
    <source>
        <dbReference type="Proteomes" id="UP000028123"/>
    </source>
</evidence>
<dbReference type="EMBL" id="JNVM01000016">
    <property type="protein sequence ID" value="KEQ24343.1"/>
    <property type="molecule type" value="Genomic_DNA"/>
</dbReference>
<comment type="caution">
    <text evidence="2">The sequence shown here is derived from an EMBL/GenBank/DDBJ whole genome shotgun (WGS) entry which is preliminary data.</text>
</comment>
<reference evidence="2 3" key="1">
    <citation type="submission" date="2014-06" db="EMBL/GenBank/DDBJ databases">
        <title>Draft genome sequence of Paenibacillus sp. MSt1.</title>
        <authorList>
            <person name="Aw Y.K."/>
            <person name="Ong K.S."/>
            <person name="Gan H.M."/>
            <person name="Lee S.M."/>
        </authorList>
    </citation>
    <scope>NUCLEOTIDE SEQUENCE [LARGE SCALE GENOMIC DNA]</scope>
    <source>
        <strain evidence="2 3">MSt1</strain>
    </source>
</reference>
<dbReference type="RefSeq" id="WP_036685436.1">
    <property type="nucleotide sequence ID" value="NZ_JNVM01000016.1"/>
</dbReference>
<organism evidence="2 3">
    <name type="scientific">Paenibacillus tyrfis</name>
    <dbReference type="NCBI Taxonomy" id="1501230"/>
    <lineage>
        <taxon>Bacteria</taxon>
        <taxon>Bacillati</taxon>
        <taxon>Bacillota</taxon>
        <taxon>Bacilli</taxon>
        <taxon>Bacillales</taxon>
        <taxon>Paenibacillaceae</taxon>
        <taxon>Paenibacillus</taxon>
    </lineage>
</organism>
<keyword evidence="3" id="KW-1185">Reference proteome</keyword>
<protein>
    <submittedName>
        <fullName evidence="2">Acetyltransferase</fullName>
    </submittedName>
</protein>